<evidence type="ECO:0000259" key="4">
    <source>
        <dbReference type="PROSITE" id="PS51118"/>
    </source>
</evidence>
<feature type="domain" description="HTH hxlR-type" evidence="4">
    <location>
        <begin position="1"/>
        <end position="61"/>
    </location>
</feature>
<sequence length="73" mass="8137">MSQQMLTRTLRALERDGMVERTVHPTVPPQVVYALTALGNSLGDQALQIGNWIESNIANIENARQSFDARQVD</sequence>
<dbReference type="Pfam" id="PF01638">
    <property type="entry name" value="HxlR"/>
    <property type="match status" value="1"/>
</dbReference>
<dbReference type="SUPFAM" id="SSF46785">
    <property type="entry name" value="Winged helix' DNA-binding domain"/>
    <property type="match status" value="1"/>
</dbReference>
<dbReference type="Proteomes" id="UP001361239">
    <property type="component" value="Unassembled WGS sequence"/>
</dbReference>
<evidence type="ECO:0000313" key="5">
    <source>
        <dbReference type="EMBL" id="MEJ5978251.1"/>
    </source>
</evidence>
<name>A0ABU8RYU1_9SPHN</name>
<dbReference type="PROSITE" id="PS51118">
    <property type="entry name" value="HTH_HXLR"/>
    <property type="match status" value="1"/>
</dbReference>
<dbReference type="PANTHER" id="PTHR33204">
    <property type="entry name" value="TRANSCRIPTIONAL REGULATOR, MARR FAMILY"/>
    <property type="match status" value="1"/>
</dbReference>
<evidence type="ECO:0000256" key="2">
    <source>
        <dbReference type="ARBA" id="ARBA00023125"/>
    </source>
</evidence>
<dbReference type="RefSeq" id="WP_339588431.1">
    <property type="nucleotide sequence ID" value="NZ_JBBHJZ010000003.1"/>
</dbReference>
<dbReference type="InterPro" id="IPR002577">
    <property type="entry name" value="HTH_HxlR"/>
</dbReference>
<evidence type="ECO:0000256" key="1">
    <source>
        <dbReference type="ARBA" id="ARBA00023015"/>
    </source>
</evidence>
<dbReference type="Gene3D" id="1.10.10.10">
    <property type="entry name" value="Winged helix-like DNA-binding domain superfamily/Winged helix DNA-binding domain"/>
    <property type="match status" value="1"/>
</dbReference>
<dbReference type="EMBL" id="JBBHJZ010000003">
    <property type="protein sequence ID" value="MEJ5978251.1"/>
    <property type="molecule type" value="Genomic_DNA"/>
</dbReference>
<keyword evidence="2" id="KW-0238">DNA-binding</keyword>
<comment type="caution">
    <text evidence="5">The sequence shown here is derived from an EMBL/GenBank/DDBJ whole genome shotgun (WGS) entry which is preliminary data.</text>
</comment>
<keyword evidence="6" id="KW-1185">Reference proteome</keyword>
<protein>
    <submittedName>
        <fullName evidence="5">Helix-turn-helix domain-containing protein</fullName>
    </submittedName>
</protein>
<reference evidence="5 6" key="1">
    <citation type="submission" date="2024-03" db="EMBL/GenBank/DDBJ databases">
        <authorList>
            <person name="Jo J.-H."/>
        </authorList>
    </citation>
    <scope>NUCLEOTIDE SEQUENCE [LARGE SCALE GENOMIC DNA]</scope>
    <source>
        <strain evidence="5 6">PS1R-30</strain>
    </source>
</reference>
<proteinExistence type="predicted"/>
<evidence type="ECO:0000313" key="6">
    <source>
        <dbReference type="Proteomes" id="UP001361239"/>
    </source>
</evidence>
<keyword evidence="3" id="KW-0804">Transcription</keyword>
<dbReference type="PANTHER" id="PTHR33204:SF39">
    <property type="entry name" value="TRANSCRIPTIONAL REGULATORY PROTEIN"/>
    <property type="match status" value="1"/>
</dbReference>
<accession>A0ABU8RYU1</accession>
<evidence type="ECO:0000256" key="3">
    <source>
        <dbReference type="ARBA" id="ARBA00023163"/>
    </source>
</evidence>
<gene>
    <name evidence="5" type="ORF">WG901_16485</name>
</gene>
<dbReference type="InterPro" id="IPR036390">
    <property type="entry name" value="WH_DNA-bd_sf"/>
</dbReference>
<organism evidence="5 6">
    <name type="scientific">Novosphingobium anseongense</name>
    <dbReference type="NCBI Taxonomy" id="3133436"/>
    <lineage>
        <taxon>Bacteria</taxon>
        <taxon>Pseudomonadati</taxon>
        <taxon>Pseudomonadota</taxon>
        <taxon>Alphaproteobacteria</taxon>
        <taxon>Sphingomonadales</taxon>
        <taxon>Sphingomonadaceae</taxon>
        <taxon>Novosphingobium</taxon>
    </lineage>
</organism>
<keyword evidence="1" id="KW-0805">Transcription regulation</keyword>
<dbReference type="InterPro" id="IPR036388">
    <property type="entry name" value="WH-like_DNA-bd_sf"/>
</dbReference>